<evidence type="ECO:0000256" key="2">
    <source>
        <dbReference type="ARBA" id="ARBA00023125"/>
    </source>
</evidence>
<name>A0A150HW15_9GAMM</name>
<dbReference type="AlphaFoldDB" id="A0A150HW15"/>
<dbReference type="SUPFAM" id="SSF46689">
    <property type="entry name" value="Homeodomain-like"/>
    <property type="match status" value="1"/>
</dbReference>
<dbReference type="InterPro" id="IPR018060">
    <property type="entry name" value="HTH_AraC"/>
</dbReference>
<dbReference type="PANTHER" id="PTHR47894">
    <property type="entry name" value="HTH-TYPE TRANSCRIPTIONAL REGULATOR GADX"/>
    <property type="match status" value="1"/>
</dbReference>
<keyword evidence="3" id="KW-0804">Transcription</keyword>
<gene>
    <name evidence="5" type="primary">virS_4</name>
    <name evidence="5" type="ORF">AVENLUH5627_01151</name>
</gene>
<feature type="domain" description="HTH araC/xylS-type" evidence="4">
    <location>
        <begin position="231"/>
        <end position="330"/>
    </location>
</feature>
<dbReference type="PROSITE" id="PS01124">
    <property type="entry name" value="HTH_ARAC_FAMILY_2"/>
    <property type="match status" value="1"/>
</dbReference>
<evidence type="ECO:0000313" key="6">
    <source>
        <dbReference type="Proteomes" id="UP000075680"/>
    </source>
</evidence>
<organism evidence="5 6">
    <name type="scientific">Acinetobacter venetianus</name>
    <dbReference type="NCBI Taxonomy" id="52133"/>
    <lineage>
        <taxon>Bacteria</taxon>
        <taxon>Pseudomonadati</taxon>
        <taxon>Pseudomonadota</taxon>
        <taxon>Gammaproteobacteria</taxon>
        <taxon>Moraxellales</taxon>
        <taxon>Moraxellaceae</taxon>
        <taxon>Acinetobacter</taxon>
    </lineage>
</organism>
<dbReference type="Pfam" id="PF12625">
    <property type="entry name" value="Arabinose_bd"/>
    <property type="match status" value="1"/>
</dbReference>
<dbReference type="Pfam" id="PF12833">
    <property type="entry name" value="HTH_18"/>
    <property type="match status" value="1"/>
</dbReference>
<dbReference type="InterPro" id="IPR009057">
    <property type="entry name" value="Homeodomain-like_sf"/>
</dbReference>
<evidence type="ECO:0000259" key="4">
    <source>
        <dbReference type="PROSITE" id="PS01124"/>
    </source>
</evidence>
<evidence type="ECO:0000256" key="3">
    <source>
        <dbReference type="ARBA" id="ARBA00023163"/>
    </source>
</evidence>
<dbReference type="InterPro" id="IPR020449">
    <property type="entry name" value="Tscrpt_reg_AraC-type_HTH"/>
</dbReference>
<dbReference type="SMART" id="SM00342">
    <property type="entry name" value="HTH_ARAC"/>
    <property type="match status" value="1"/>
</dbReference>
<keyword evidence="2" id="KW-0238">DNA-binding</keyword>
<dbReference type="GO" id="GO:0005829">
    <property type="term" value="C:cytosol"/>
    <property type="evidence" value="ECO:0007669"/>
    <property type="project" value="TreeGrafter"/>
</dbReference>
<accession>A0A150HW15</accession>
<evidence type="ECO:0000313" key="5">
    <source>
        <dbReference type="EMBL" id="KXZ71220.1"/>
    </source>
</evidence>
<dbReference type="RefSeq" id="WP_061518433.1">
    <property type="nucleotide sequence ID" value="NZ_JRUE01000109.1"/>
</dbReference>
<comment type="caution">
    <text evidence="5">The sequence shown here is derived from an EMBL/GenBank/DDBJ whole genome shotgun (WGS) entry which is preliminary data.</text>
</comment>
<dbReference type="EMBL" id="JRUE01000109">
    <property type="protein sequence ID" value="KXZ71220.1"/>
    <property type="molecule type" value="Genomic_DNA"/>
</dbReference>
<reference evidence="5 6" key="1">
    <citation type="journal article" date="2016" name="Sci. Rep.">
        <title>Genomic and phenotypic characterization of the species Acinetobacter venetianus.</title>
        <authorList>
            <person name="Fondi M."/>
            <person name="Maida I."/>
            <person name="Perrin E."/>
            <person name="Orlandini V."/>
            <person name="La Torre L."/>
            <person name="Bosi E."/>
            <person name="Negroni A."/>
            <person name="Zanaroli G."/>
            <person name="Fava F."/>
            <person name="Decorosi F."/>
            <person name="Giovannetti L."/>
            <person name="Viti C."/>
            <person name="Vaneechoutte M."/>
            <person name="Dijkshoorn L."/>
            <person name="Fani R."/>
        </authorList>
    </citation>
    <scope>NUCLEOTIDE SEQUENCE [LARGE SCALE GENOMIC DNA]</scope>
    <source>
        <strain evidence="5 6">LUH5627</strain>
    </source>
</reference>
<dbReference type="PATRIC" id="fig|52133.18.peg.1197"/>
<evidence type="ECO:0000256" key="1">
    <source>
        <dbReference type="ARBA" id="ARBA00023015"/>
    </source>
</evidence>
<dbReference type="GO" id="GO:0000976">
    <property type="term" value="F:transcription cis-regulatory region binding"/>
    <property type="evidence" value="ECO:0007669"/>
    <property type="project" value="TreeGrafter"/>
</dbReference>
<dbReference type="Gene3D" id="1.10.10.60">
    <property type="entry name" value="Homeodomain-like"/>
    <property type="match status" value="1"/>
</dbReference>
<protein>
    <submittedName>
        <fullName evidence="5">HTH-type transcriptional regulator VirS</fullName>
    </submittedName>
</protein>
<dbReference type="Proteomes" id="UP000075680">
    <property type="component" value="Unassembled WGS sequence"/>
</dbReference>
<keyword evidence="1" id="KW-0805">Transcription regulation</keyword>
<dbReference type="PRINTS" id="PR00032">
    <property type="entry name" value="HTHARAC"/>
</dbReference>
<proteinExistence type="predicted"/>
<dbReference type="PANTHER" id="PTHR47894:SF1">
    <property type="entry name" value="HTH-TYPE TRANSCRIPTIONAL REGULATOR VQSM"/>
    <property type="match status" value="1"/>
</dbReference>
<dbReference type="InterPro" id="IPR032687">
    <property type="entry name" value="AraC-type_N"/>
</dbReference>
<dbReference type="GO" id="GO:0003700">
    <property type="term" value="F:DNA-binding transcription factor activity"/>
    <property type="evidence" value="ECO:0007669"/>
    <property type="project" value="InterPro"/>
</dbReference>
<sequence length="336" mass="38712">MHSRKTSDAGIFLWMVYQTMQKMDLDAAAIFASVHLPDQPPDKFVRRDNSTQQRFWQAAEQISHDQDIGLHVGANVPAFRGQVIEYLFLSSPTFGEGLKRTVRYQALLTDAMSFKLDESNSDYMIISGLTHPVRHYLECAIGIFLNFFKYISQDAFSPLEIWLPHNEGACSEEYQKIWKCKVQLAQTEGAICFDRKLLDQPSPAYEPELLKIHEHHAKSQLELLDKHQLITEIERILASGLLESGEFDQNCVAQHLNRSARSLRADLQLINTSYEKVIAQYRERLSRRLLSQTQETIDQIVYLTGFSEPSAFSRAFKRWTGETPTAYRQRKQSAFD</sequence>